<sequence length="460" mass="51019">TRQLSSGPAPVRLSSFPGKDEAHRNVTIDVARQQQEMLGFGHSWTDSAVSLFETLEPSFFNMVMEDLFGQNGNNMAFMRHTVGSSDLSDTYYTYDDNGPVNQGKPDPGLLNFSLGAAGTRMADMIALMGDYKSDVTLCGSPWSAPGWMKKNGLLVADVHWSDDGTNNIANNSFDPAYADEFANYLARYIDAFQARGVNVNAISPMNEPLNSQGGYPCMYLGAEDEANLIVDALGSLMKERDVEIWAFDHNTDASFYPYQVLEKAQEYVQAVAWHCYALPAPDYSVLAEFRRRYPHIPQFMTECANYKPQAGTFNFQVAENFMLSIKNGASGATMWVMATDSYYGPHTPLAGCDGCLGSIIVHSPTLYTKTNDYYMIGQFSRFIRRGAISYATSDGGTAEDLSDKEQFYTIAAQNPDGSWVIVFMNNYGQEQNVVLQFTGQEEVFWQGVVPNATVVTWLLP</sequence>
<organism evidence="7 8">
    <name type="scientific">Mollisia scopiformis</name>
    <name type="common">Conifer needle endophyte fungus</name>
    <name type="synonym">Phialocephala scopiformis</name>
    <dbReference type="NCBI Taxonomy" id="149040"/>
    <lineage>
        <taxon>Eukaryota</taxon>
        <taxon>Fungi</taxon>
        <taxon>Dikarya</taxon>
        <taxon>Ascomycota</taxon>
        <taxon>Pezizomycotina</taxon>
        <taxon>Leotiomycetes</taxon>
        <taxon>Helotiales</taxon>
        <taxon>Mollisiaceae</taxon>
        <taxon>Mollisia</taxon>
    </lineage>
</organism>
<dbReference type="GO" id="GO:0006680">
    <property type="term" value="P:glucosylceramide catabolic process"/>
    <property type="evidence" value="ECO:0007669"/>
    <property type="project" value="TreeGrafter"/>
</dbReference>
<protein>
    <submittedName>
        <fullName evidence="7">Glycoside hydrolase</fullName>
    </submittedName>
</protein>
<dbReference type="Gene3D" id="2.60.40.1180">
    <property type="entry name" value="Golgi alpha-mannosidase II"/>
    <property type="match status" value="1"/>
</dbReference>
<dbReference type="InParanoid" id="A0A194XTZ3"/>
<gene>
    <name evidence="7" type="ORF">LY89DRAFT_565569</name>
</gene>
<evidence type="ECO:0000256" key="2">
    <source>
        <dbReference type="ARBA" id="ARBA00022729"/>
    </source>
</evidence>
<dbReference type="InterPro" id="IPR033453">
    <property type="entry name" value="Glyco_hydro_30_TIM-barrel"/>
</dbReference>
<keyword evidence="2" id="KW-0732">Signal</keyword>
<dbReference type="Pfam" id="PF17189">
    <property type="entry name" value="Glyco_hydro_30C"/>
    <property type="match status" value="1"/>
</dbReference>
<feature type="domain" description="Glycosyl hydrolase family 30 TIM-barrel" evidence="5">
    <location>
        <begin position="39"/>
        <end position="383"/>
    </location>
</feature>
<dbReference type="InterPro" id="IPR017853">
    <property type="entry name" value="GH"/>
</dbReference>
<evidence type="ECO:0000256" key="1">
    <source>
        <dbReference type="ARBA" id="ARBA00005382"/>
    </source>
</evidence>
<dbReference type="Pfam" id="PF02055">
    <property type="entry name" value="Glyco_hydro_30"/>
    <property type="match status" value="1"/>
</dbReference>
<feature type="domain" description="Glycosyl hydrolase family 30 beta sandwich" evidence="6">
    <location>
        <begin position="403"/>
        <end position="443"/>
    </location>
</feature>
<dbReference type="EMBL" id="KQ947404">
    <property type="protein sequence ID" value="KUJ23678.1"/>
    <property type="molecule type" value="Genomic_DNA"/>
</dbReference>
<dbReference type="OrthoDB" id="2160638at2759"/>
<dbReference type="InterPro" id="IPR033452">
    <property type="entry name" value="GH30_C"/>
</dbReference>
<evidence type="ECO:0000313" key="8">
    <source>
        <dbReference type="Proteomes" id="UP000070700"/>
    </source>
</evidence>
<evidence type="ECO:0000256" key="3">
    <source>
        <dbReference type="ARBA" id="ARBA00022801"/>
    </source>
</evidence>
<evidence type="ECO:0000313" key="7">
    <source>
        <dbReference type="EMBL" id="KUJ23678.1"/>
    </source>
</evidence>
<feature type="non-terminal residue" evidence="7">
    <location>
        <position position="1"/>
    </location>
</feature>
<keyword evidence="8" id="KW-1185">Reference proteome</keyword>
<dbReference type="GO" id="GO:0016020">
    <property type="term" value="C:membrane"/>
    <property type="evidence" value="ECO:0007669"/>
    <property type="project" value="GOC"/>
</dbReference>
<evidence type="ECO:0000259" key="6">
    <source>
        <dbReference type="Pfam" id="PF17189"/>
    </source>
</evidence>
<dbReference type="GeneID" id="28818260"/>
<proteinExistence type="inferred from homology"/>
<dbReference type="SUPFAM" id="SSF51445">
    <property type="entry name" value="(Trans)glycosidases"/>
    <property type="match status" value="1"/>
</dbReference>
<dbReference type="PANTHER" id="PTHR11069:SF23">
    <property type="entry name" value="LYSOSOMAL ACID GLUCOSYLCERAMIDASE"/>
    <property type="match status" value="1"/>
</dbReference>
<dbReference type="KEGG" id="psco:LY89DRAFT_565569"/>
<dbReference type="Gene3D" id="3.20.20.80">
    <property type="entry name" value="Glycosidases"/>
    <property type="match status" value="1"/>
</dbReference>
<dbReference type="PANTHER" id="PTHR11069">
    <property type="entry name" value="GLUCOSYLCERAMIDASE"/>
    <property type="match status" value="1"/>
</dbReference>
<keyword evidence="4" id="KW-0326">Glycosidase</keyword>
<comment type="similarity">
    <text evidence="1 4">Belongs to the glycosyl hydrolase 30 family.</text>
</comment>
<dbReference type="GO" id="GO:0004348">
    <property type="term" value="F:glucosylceramidase activity"/>
    <property type="evidence" value="ECO:0007669"/>
    <property type="project" value="InterPro"/>
</dbReference>
<evidence type="ECO:0000256" key="4">
    <source>
        <dbReference type="RuleBase" id="RU361188"/>
    </source>
</evidence>
<dbReference type="PRINTS" id="PR00843">
    <property type="entry name" value="GLHYDRLASE30"/>
</dbReference>
<dbReference type="Proteomes" id="UP000070700">
    <property type="component" value="Unassembled WGS sequence"/>
</dbReference>
<name>A0A194XTZ3_MOLSC</name>
<dbReference type="InterPro" id="IPR013780">
    <property type="entry name" value="Glyco_hydro_b"/>
</dbReference>
<keyword evidence="3 4" id="KW-0378">Hydrolase</keyword>
<dbReference type="RefSeq" id="XP_018078033.1">
    <property type="nucleotide sequence ID" value="XM_018208534.1"/>
</dbReference>
<feature type="non-terminal residue" evidence="7">
    <location>
        <position position="460"/>
    </location>
</feature>
<reference evidence="7 8" key="1">
    <citation type="submission" date="2015-10" db="EMBL/GenBank/DDBJ databases">
        <title>Full genome of DAOMC 229536 Phialocephala scopiformis, a fungal endophyte of spruce producing the potent anti-insectan compound rugulosin.</title>
        <authorList>
            <consortium name="DOE Joint Genome Institute"/>
            <person name="Walker A.K."/>
            <person name="Frasz S.L."/>
            <person name="Seifert K.A."/>
            <person name="Miller J.D."/>
            <person name="Mondo S.J."/>
            <person name="Labutti K."/>
            <person name="Lipzen A."/>
            <person name="Dockter R."/>
            <person name="Kennedy M."/>
            <person name="Grigoriev I.V."/>
            <person name="Spatafora J.W."/>
        </authorList>
    </citation>
    <scope>NUCLEOTIDE SEQUENCE [LARGE SCALE GENOMIC DNA]</scope>
    <source>
        <strain evidence="7 8">CBS 120377</strain>
    </source>
</reference>
<dbReference type="AlphaFoldDB" id="A0A194XTZ3"/>
<dbReference type="InterPro" id="IPR001139">
    <property type="entry name" value="Glyco_hydro_30"/>
</dbReference>
<accession>A0A194XTZ3</accession>
<evidence type="ECO:0000259" key="5">
    <source>
        <dbReference type="Pfam" id="PF02055"/>
    </source>
</evidence>